<sequence length="136" mass="14733">MKKEGLLLEVVPVGFGSRDESEVLIICLPNGKILSSSIPNLQFSTLCDLKQPPSYIGVTQRDGTSSLVVIGEQGKMLFIRPLGNGKISMQEIVEDSPILDACILGSDILFATPMTLFHLQHDPQNDSARAIATKHS</sequence>
<dbReference type="EMBL" id="CAJPEV010001043">
    <property type="protein sequence ID" value="CAG0890350.1"/>
    <property type="molecule type" value="Genomic_DNA"/>
</dbReference>
<protein>
    <submittedName>
        <fullName evidence="1">Uncharacterized protein</fullName>
    </submittedName>
</protein>
<accession>A0A7R9A755</accession>
<name>A0A7R9A755_9CRUS</name>
<gene>
    <name evidence="1" type="ORF">DSTB1V02_LOCUS5981</name>
</gene>
<evidence type="ECO:0000313" key="1">
    <source>
        <dbReference type="EMBL" id="CAD7246121.1"/>
    </source>
</evidence>
<dbReference type="Proteomes" id="UP000677054">
    <property type="component" value="Unassembled WGS sequence"/>
</dbReference>
<keyword evidence="2" id="KW-1185">Reference proteome</keyword>
<evidence type="ECO:0000313" key="2">
    <source>
        <dbReference type="Proteomes" id="UP000677054"/>
    </source>
</evidence>
<dbReference type="EMBL" id="LR900560">
    <property type="protein sequence ID" value="CAD7246121.1"/>
    <property type="molecule type" value="Genomic_DNA"/>
</dbReference>
<dbReference type="AlphaFoldDB" id="A0A7R9A755"/>
<feature type="non-terminal residue" evidence="1">
    <location>
        <position position="136"/>
    </location>
</feature>
<reference evidence="1" key="1">
    <citation type="submission" date="2020-11" db="EMBL/GenBank/DDBJ databases">
        <authorList>
            <person name="Tran Van P."/>
        </authorList>
    </citation>
    <scope>NUCLEOTIDE SEQUENCE</scope>
</reference>
<organism evidence="1">
    <name type="scientific">Darwinula stevensoni</name>
    <dbReference type="NCBI Taxonomy" id="69355"/>
    <lineage>
        <taxon>Eukaryota</taxon>
        <taxon>Metazoa</taxon>
        <taxon>Ecdysozoa</taxon>
        <taxon>Arthropoda</taxon>
        <taxon>Crustacea</taxon>
        <taxon>Oligostraca</taxon>
        <taxon>Ostracoda</taxon>
        <taxon>Podocopa</taxon>
        <taxon>Podocopida</taxon>
        <taxon>Darwinulocopina</taxon>
        <taxon>Darwinuloidea</taxon>
        <taxon>Darwinulidae</taxon>
        <taxon>Darwinula</taxon>
    </lineage>
</organism>
<proteinExistence type="predicted"/>